<organism evidence="1">
    <name type="scientific">marine sediment metagenome</name>
    <dbReference type="NCBI Taxonomy" id="412755"/>
    <lineage>
        <taxon>unclassified sequences</taxon>
        <taxon>metagenomes</taxon>
        <taxon>ecological metagenomes</taxon>
    </lineage>
</organism>
<proteinExistence type="predicted"/>
<protein>
    <recommendedName>
        <fullName evidence="2">DUF5131 family protein</fullName>
    </recommendedName>
</protein>
<reference evidence="1" key="1">
    <citation type="journal article" date="2015" name="Nature">
        <title>Complex archaea that bridge the gap between prokaryotes and eukaryotes.</title>
        <authorList>
            <person name="Spang A."/>
            <person name="Saw J.H."/>
            <person name="Jorgensen S.L."/>
            <person name="Zaremba-Niedzwiedzka K."/>
            <person name="Martijn J."/>
            <person name="Lind A.E."/>
            <person name="van Eijk R."/>
            <person name="Schleper C."/>
            <person name="Guy L."/>
            <person name="Ettema T.J."/>
        </authorList>
    </citation>
    <scope>NUCLEOTIDE SEQUENCE</scope>
</reference>
<comment type="caution">
    <text evidence="1">The sequence shown here is derived from an EMBL/GenBank/DDBJ whole genome shotgun (WGS) entry which is preliminary data.</text>
</comment>
<name>A0A0F9T6Z5_9ZZZZ</name>
<sequence>MYKRFKWNPIIRYDDWVWHNGRNIPKGSKTFVGSMMELFGEWVEPEWLQLIFDYCESASTHTFLFLTKKPENLIKWSPFPKNCWIGVSATNVVMADIALKNLYDIKATVKFLSLEPLLSWQHSIPTSFPPHLDWLILGSRTQPTRHPKLLEVAEIIEDANRAGIPLFIKEPLASHIGIQRQEMPK</sequence>
<evidence type="ECO:0008006" key="2">
    <source>
        <dbReference type="Google" id="ProtNLM"/>
    </source>
</evidence>
<dbReference type="EMBL" id="LAZR01000317">
    <property type="protein sequence ID" value="KKN74964.1"/>
    <property type="molecule type" value="Genomic_DNA"/>
</dbReference>
<dbReference type="Pfam" id="PF07505">
    <property type="entry name" value="DUF5131"/>
    <property type="match status" value="1"/>
</dbReference>
<evidence type="ECO:0000313" key="1">
    <source>
        <dbReference type="EMBL" id="KKN74964.1"/>
    </source>
</evidence>
<accession>A0A0F9T6Z5</accession>
<gene>
    <name evidence="1" type="ORF">LCGC14_0384660</name>
</gene>
<dbReference type="AlphaFoldDB" id="A0A0F9T6Z5"/>
<dbReference type="InterPro" id="IPR011101">
    <property type="entry name" value="DUF5131"/>
</dbReference>